<dbReference type="EMBL" id="ML977613">
    <property type="protein sequence ID" value="KAF1997478.1"/>
    <property type="molecule type" value="Genomic_DNA"/>
</dbReference>
<evidence type="ECO:0000313" key="1">
    <source>
        <dbReference type="EMBL" id="KAF1997478.1"/>
    </source>
</evidence>
<gene>
    <name evidence="1" type="ORF">P154DRAFT_281396</name>
</gene>
<dbReference type="AlphaFoldDB" id="A0A6A5W8M2"/>
<name>A0A6A5W8M2_9PLEO</name>
<reference evidence="1" key="1">
    <citation type="journal article" date="2020" name="Stud. Mycol.">
        <title>101 Dothideomycetes genomes: a test case for predicting lifestyles and emergence of pathogens.</title>
        <authorList>
            <person name="Haridas S."/>
            <person name="Albert R."/>
            <person name="Binder M."/>
            <person name="Bloem J."/>
            <person name="Labutti K."/>
            <person name="Salamov A."/>
            <person name="Andreopoulos B."/>
            <person name="Baker S."/>
            <person name="Barry K."/>
            <person name="Bills G."/>
            <person name="Bluhm B."/>
            <person name="Cannon C."/>
            <person name="Castanera R."/>
            <person name="Culley D."/>
            <person name="Daum C."/>
            <person name="Ezra D."/>
            <person name="Gonzalez J."/>
            <person name="Henrissat B."/>
            <person name="Kuo A."/>
            <person name="Liang C."/>
            <person name="Lipzen A."/>
            <person name="Lutzoni F."/>
            <person name="Magnuson J."/>
            <person name="Mondo S."/>
            <person name="Nolan M."/>
            <person name="Ohm R."/>
            <person name="Pangilinan J."/>
            <person name="Park H.-J."/>
            <person name="Ramirez L."/>
            <person name="Alfaro M."/>
            <person name="Sun H."/>
            <person name="Tritt A."/>
            <person name="Yoshinaga Y."/>
            <person name="Zwiers L.-H."/>
            <person name="Turgeon B."/>
            <person name="Goodwin S."/>
            <person name="Spatafora J."/>
            <person name="Crous P."/>
            <person name="Grigoriev I."/>
        </authorList>
    </citation>
    <scope>NUCLEOTIDE SEQUENCE</scope>
    <source>
        <strain evidence="1">CBS 123094</strain>
    </source>
</reference>
<dbReference type="Proteomes" id="UP000799779">
    <property type="component" value="Unassembled WGS sequence"/>
</dbReference>
<evidence type="ECO:0000313" key="2">
    <source>
        <dbReference type="Proteomes" id="UP000799779"/>
    </source>
</evidence>
<proteinExistence type="predicted"/>
<keyword evidence="2" id="KW-1185">Reference proteome</keyword>
<protein>
    <submittedName>
        <fullName evidence="1">Uncharacterized protein</fullName>
    </submittedName>
</protein>
<organism evidence="1 2">
    <name type="scientific">Amniculicola lignicola CBS 123094</name>
    <dbReference type="NCBI Taxonomy" id="1392246"/>
    <lineage>
        <taxon>Eukaryota</taxon>
        <taxon>Fungi</taxon>
        <taxon>Dikarya</taxon>
        <taxon>Ascomycota</taxon>
        <taxon>Pezizomycotina</taxon>
        <taxon>Dothideomycetes</taxon>
        <taxon>Pleosporomycetidae</taxon>
        <taxon>Pleosporales</taxon>
        <taxon>Amniculicolaceae</taxon>
        <taxon>Amniculicola</taxon>
    </lineage>
</organism>
<accession>A0A6A5W8M2</accession>
<sequence length="87" mass="9531">MVPSCGWTARIKTHSLALMSSPGFENSLSLPWCLLGSCLGEGRRIKPRPLKSIWLVLGLGLLGKGIEIYICNPVPNVEGLLAWWSKI</sequence>